<dbReference type="RefSeq" id="WP_048705359.1">
    <property type="nucleotide sequence ID" value="NZ_CP014646.1"/>
</dbReference>
<evidence type="ECO:0000313" key="9">
    <source>
        <dbReference type="EMBL" id="AMO37069.1"/>
    </source>
</evidence>
<dbReference type="Gene3D" id="3.40.640.10">
    <property type="entry name" value="Type I PLP-dependent aspartate aminotransferase-like (Major domain)"/>
    <property type="match status" value="1"/>
</dbReference>
<dbReference type="InterPro" id="IPR000524">
    <property type="entry name" value="Tscrpt_reg_HTH_GntR"/>
</dbReference>
<dbReference type="InterPro" id="IPR004839">
    <property type="entry name" value="Aminotransferase_I/II_large"/>
</dbReference>
<evidence type="ECO:0000313" key="10">
    <source>
        <dbReference type="Proteomes" id="UP000036902"/>
    </source>
</evidence>
<proteinExistence type="inferred from homology"/>
<reference evidence="10" key="1">
    <citation type="submission" date="2016-03" db="EMBL/GenBank/DDBJ databases">
        <authorList>
            <person name="Ma C."/>
            <person name="Zhou S."/>
            <person name="Yang G."/>
        </authorList>
    </citation>
    <scope>NUCLEOTIDE SEQUENCE [LARGE SCALE GENOMIC DNA]</scope>
    <source>
        <strain evidence="10">SgZ-1</strain>
    </source>
</reference>
<protein>
    <submittedName>
        <fullName evidence="9">GntR family transcriptional regulator</fullName>
    </submittedName>
</protein>
<dbReference type="InterPro" id="IPR015422">
    <property type="entry name" value="PyrdxlP-dep_Trfase_small"/>
</dbReference>
<accession>A0A127K531</accession>
<dbReference type="STRING" id="1134435.AC731_008955"/>
<name>A0A127K531_9RHOO</name>
<dbReference type="InterPro" id="IPR015424">
    <property type="entry name" value="PyrdxlP-dep_Trfase"/>
</dbReference>
<dbReference type="SUPFAM" id="SSF46785">
    <property type="entry name" value="Winged helix' DNA-binding domain"/>
    <property type="match status" value="1"/>
</dbReference>
<evidence type="ECO:0000256" key="2">
    <source>
        <dbReference type="ARBA" id="ARBA00022576"/>
    </source>
</evidence>
<dbReference type="Gene3D" id="3.90.1150.10">
    <property type="entry name" value="Aspartate Aminotransferase, domain 1"/>
    <property type="match status" value="1"/>
</dbReference>
<dbReference type="CDD" id="cd07377">
    <property type="entry name" value="WHTH_GntR"/>
    <property type="match status" value="1"/>
</dbReference>
<dbReference type="PANTHER" id="PTHR46577:SF2">
    <property type="entry name" value="TRANSCRIPTIONAL REGULATORY PROTEIN"/>
    <property type="match status" value="1"/>
</dbReference>
<keyword evidence="4" id="KW-0663">Pyridoxal phosphate</keyword>
<dbReference type="Pfam" id="PF00155">
    <property type="entry name" value="Aminotran_1_2"/>
    <property type="match status" value="1"/>
</dbReference>
<evidence type="ECO:0000259" key="8">
    <source>
        <dbReference type="PROSITE" id="PS50949"/>
    </source>
</evidence>
<keyword evidence="5" id="KW-0805">Transcription regulation</keyword>
<dbReference type="GO" id="GO:0030170">
    <property type="term" value="F:pyridoxal phosphate binding"/>
    <property type="evidence" value="ECO:0007669"/>
    <property type="project" value="InterPro"/>
</dbReference>
<evidence type="ECO:0000256" key="7">
    <source>
        <dbReference type="ARBA" id="ARBA00023163"/>
    </source>
</evidence>
<dbReference type="Gene3D" id="1.10.10.10">
    <property type="entry name" value="Winged helix-like DNA-binding domain superfamily/Winged helix DNA-binding domain"/>
    <property type="match status" value="1"/>
</dbReference>
<dbReference type="InterPro" id="IPR036388">
    <property type="entry name" value="WH-like_DNA-bd_sf"/>
</dbReference>
<evidence type="ECO:0000256" key="6">
    <source>
        <dbReference type="ARBA" id="ARBA00023125"/>
    </source>
</evidence>
<dbReference type="GO" id="GO:0003700">
    <property type="term" value="F:DNA-binding transcription factor activity"/>
    <property type="evidence" value="ECO:0007669"/>
    <property type="project" value="InterPro"/>
</dbReference>
<dbReference type="AlphaFoldDB" id="A0A127K531"/>
<dbReference type="EMBL" id="CP014646">
    <property type="protein sequence ID" value="AMO37069.1"/>
    <property type="molecule type" value="Genomic_DNA"/>
</dbReference>
<dbReference type="Proteomes" id="UP000036902">
    <property type="component" value="Chromosome"/>
</dbReference>
<dbReference type="GO" id="GO:0003677">
    <property type="term" value="F:DNA binding"/>
    <property type="evidence" value="ECO:0007669"/>
    <property type="project" value="UniProtKB-KW"/>
</dbReference>
<dbReference type="PROSITE" id="PS50949">
    <property type="entry name" value="HTH_GNTR"/>
    <property type="match status" value="1"/>
</dbReference>
<comment type="similarity">
    <text evidence="1">In the C-terminal section; belongs to the class-I pyridoxal-phosphate-dependent aminotransferase family.</text>
</comment>
<organism evidence="9 10">
    <name type="scientific">Thauera humireducens</name>
    <dbReference type="NCBI Taxonomy" id="1134435"/>
    <lineage>
        <taxon>Bacteria</taxon>
        <taxon>Pseudomonadati</taxon>
        <taxon>Pseudomonadota</taxon>
        <taxon>Betaproteobacteria</taxon>
        <taxon>Rhodocyclales</taxon>
        <taxon>Zoogloeaceae</taxon>
        <taxon>Thauera</taxon>
    </lineage>
</organism>
<evidence type="ECO:0000256" key="5">
    <source>
        <dbReference type="ARBA" id="ARBA00023015"/>
    </source>
</evidence>
<keyword evidence="6" id="KW-0238">DNA-binding</keyword>
<dbReference type="SMART" id="SM00345">
    <property type="entry name" value="HTH_GNTR"/>
    <property type="match status" value="1"/>
</dbReference>
<gene>
    <name evidence="9" type="ORF">AC731_008955</name>
</gene>
<dbReference type="Pfam" id="PF00392">
    <property type="entry name" value="GntR"/>
    <property type="match status" value="1"/>
</dbReference>
<dbReference type="InterPro" id="IPR036390">
    <property type="entry name" value="WH_DNA-bd_sf"/>
</dbReference>
<keyword evidence="2" id="KW-0032">Aminotransferase</keyword>
<dbReference type="CDD" id="cd00609">
    <property type="entry name" value="AAT_like"/>
    <property type="match status" value="1"/>
</dbReference>
<evidence type="ECO:0000256" key="3">
    <source>
        <dbReference type="ARBA" id="ARBA00022679"/>
    </source>
</evidence>
<evidence type="ECO:0000256" key="4">
    <source>
        <dbReference type="ARBA" id="ARBA00022898"/>
    </source>
</evidence>
<dbReference type="GO" id="GO:0008483">
    <property type="term" value="F:transaminase activity"/>
    <property type="evidence" value="ECO:0007669"/>
    <property type="project" value="UniProtKB-KW"/>
</dbReference>
<feature type="domain" description="HTH gntR-type" evidence="8">
    <location>
        <begin position="9"/>
        <end position="77"/>
    </location>
</feature>
<keyword evidence="10" id="KW-1185">Reference proteome</keyword>
<dbReference type="KEGG" id="thu:AC731_008955"/>
<keyword evidence="3" id="KW-0808">Transferase</keyword>
<dbReference type="InterPro" id="IPR015421">
    <property type="entry name" value="PyrdxlP-dep_Trfase_major"/>
</dbReference>
<dbReference type="SUPFAM" id="SSF53383">
    <property type="entry name" value="PLP-dependent transferases"/>
    <property type="match status" value="1"/>
</dbReference>
<sequence length="489" mass="53873">MRDRPTAASTRFELLARELEQQIAAGVLRAGDRLPSVRQACASRGVSPSTVFKAYYLLESRGLVRAAPRSGYFVAARAGGVLLAEPETSEPQSGSQPVEVNDLVYAILGAARARDIVPFGSAFPSPVLFPLDRLRRALVSSTRRLEPWSMVDDLPPGNLRLKREIAKRYLLQGMTVATDEIVLTHGAMEALNLCLNAVTRPGDAVVVESPTFYMALQALQRLGLRAIEVPTHVREGIDLGRLAQVIELYRPQACWLTTTFQNPLGSLMPETKKRDLVELLARHDLPLIEDDVCAELYEGNVAPLPAKAYDRRGLVMHCSSFSKCLAPGYRVGWAAPGRLAREVERLKLLTSLSGSIPVQAALAEYLQEGGYDRHLRSLRASLQAQRNSLFDAVNRLFPDGTRVVRPAGGYFVWVELPVGVDAMALHRAALAQRISLAPGPMFSARAEFQHHIRLTCGQHWDEALERAMRTLARLVDDAPRVDTPSHSLI</sequence>
<dbReference type="InterPro" id="IPR051446">
    <property type="entry name" value="HTH_trans_reg/aminotransferase"/>
</dbReference>
<evidence type="ECO:0000256" key="1">
    <source>
        <dbReference type="ARBA" id="ARBA00005384"/>
    </source>
</evidence>
<dbReference type="FunFam" id="3.40.640.10:FF:000023">
    <property type="entry name" value="Transcriptional regulator, GntR family"/>
    <property type="match status" value="1"/>
</dbReference>
<dbReference type="PANTHER" id="PTHR46577">
    <property type="entry name" value="HTH-TYPE TRANSCRIPTIONAL REGULATORY PROTEIN GABR"/>
    <property type="match status" value="1"/>
</dbReference>
<keyword evidence="7" id="KW-0804">Transcription</keyword>